<dbReference type="KEGG" id="vg:77926962"/>
<protein>
    <submittedName>
        <fullName evidence="1">Uncharacterized protein</fullName>
    </submittedName>
</protein>
<name>A0AA49BTE9_9CAUD</name>
<keyword evidence="2" id="KW-1185">Reference proteome</keyword>
<evidence type="ECO:0000313" key="1">
    <source>
        <dbReference type="EMBL" id="UMO76387.1"/>
    </source>
</evidence>
<reference evidence="1" key="1">
    <citation type="submission" date="2021-12" db="EMBL/GenBank/DDBJ databases">
        <authorList>
            <person name="Khadka S."/>
            <person name="Uribe D.A."/>
            <person name="Klipsch I.N."/>
            <person name="Rene S.R."/>
            <person name="Jimenez M.L."/>
            <person name="Saini B.K."/>
            <person name="Zugasti M."/>
            <person name="Bullon R.M."/>
            <person name="Sharp C.D."/>
            <person name="Kapinga K.O."/>
            <person name="Warner C.P."/>
            <person name="Sarinana J."/>
            <person name="Jimenez A."/>
            <person name="Layton S.R."/>
            <person name="Nayek S."/>
            <person name="Hughes L.E."/>
            <person name="Garlena R.A."/>
            <person name="Russell D.A."/>
            <person name="Jacobs-Sera D."/>
            <person name="Hatfull G.F."/>
        </authorList>
    </citation>
    <scope>NUCLEOTIDE SEQUENCE</scope>
</reference>
<dbReference type="Proteomes" id="UP001202581">
    <property type="component" value="Segment"/>
</dbReference>
<dbReference type="RefSeq" id="YP_010651326.1">
    <property type="nucleotide sequence ID" value="NC_070781.1"/>
</dbReference>
<dbReference type="GeneID" id="77926962"/>
<accession>A0AA49BTE9</accession>
<proteinExistence type="predicted"/>
<dbReference type="EMBL" id="OL829978">
    <property type="protein sequence ID" value="UMO76387.1"/>
    <property type="molecule type" value="Genomic_DNA"/>
</dbReference>
<evidence type="ECO:0000313" key="2">
    <source>
        <dbReference type="Proteomes" id="UP001202581"/>
    </source>
</evidence>
<gene>
    <name evidence="1" type="primary">244</name>
    <name evidence="1" type="ORF">SEA_TOMAS_244</name>
</gene>
<sequence>MMSNYSFTDHKGNRVNKGDKIKVYRAPAGLNEWVGFTGVLMSIVLPGPDKQVMVSRISGVPKSWTNKGMIYFPYEYLEKVS</sequence>
<organism evidence="1 2">
    <name type="scientific">Streptomyces phage Tomas</name>
    <dbReference type="NCBI Taxonomy" id="2914443"/>
    <lineage>
        <taxon>Viruses</taxon>
        <taxon>Duplodnaviria</taxon>
        <taxon>Heunggongvirae</taxon>
        <taxon>Uroviricota</taxon>
        <taxon>Caudoviricetes</taxon>
        <taxon>Stanwilliamsviridae</taxon>
        <taxon>Boydwoodruffvirinae</taxon>
        <taxon>Tomasvirus</taxon>
        <taxon>Tomasvirus tomas</taxon>
    </lineage>
</organism>